<dbReference type="NCBIfam" id="TIGR02937">
    <property type="entry name" value="sigma70-ECF"/>
    <property type="match status" value="1"/>
</dbReference>
<evidence type="ECO:0000259" key="5">
    <source>
        <dbReference type="Pfam" id="PF04542"/>
    </source>
</evidence>
<dbReference type="GO" id="GO:0006352">
    <property type="term" value="P:DNA-templated transcription initiation"/>
    <property type="evidence" value="ECO:0007669"/>
    <property type="project" value="InterPro"/>
</dbReference>
<evidence type="ECO:0000256" key="4">
    <source>
        <dbReference type="ARBA" id="ARBA00023163"/>
    </source>
</evidence>
<organism evidence="7 8">
    <name type="scientific">Rhizobium rhizogenes</name>
    <name type="common">Agrobacterium rhizogenes</name>
    <dbReference type="NCBI Taxonomy" id="359"/>
    <lineage>
        <taxon>Bacteria</taxon>
        <taxon>Pseudomonadati</taxon>
        <taxon>Pseudomonadota</taxon>
        <taxon>Alphaproteobacteria</taxon>
        <taxon>Hyphomicrobiales</taxon>
        <taxon>Rhizobiaceae</taxon>
        <taxon>Rhizobium/Agrobacterium group</taxon>
        <taxon>Rhizobium</taxon>
    </lineage>
</organism>
<proteinExistence type="inferred from homology"/>
<dbReference type="InterPro" id="IPR039425">
    <property type="entry name" value="RNA_pol_sigma-70-like"/>
</dbReference>
<dbReference type="PANTHER" id="PTHR43133:SF63">
    <property type="entry name" value="RNA POLYMERASE SIGMA FACTOR FECI-RELATED"/>
    <property type="match status" value="1"/>
</dbReference>
<comment type="similarity">
    <text evidence="1">Belongs to the sigma-70 factor family. ECF subfamily.</text>
</comment>
<keyword evidence="3" id="KW-0731">Sigma factor</keyword>
<dbReference type="GO" id="GO:0003677">
    <property type="term" value="F:DNA binding"/>
    <property type="evidence" value="ECO:0007669"/>
    <property type="project" value="InterPro"/>
</dbReference>
<dbReference type="Pfam" id="PF08281">
    <property type="entry name" value="Sigma70_r4_2"/>
    <property type="match status" value="1"/>
</dbReference>
<dbReference type="InterPro" id="IPR014284">
    <property type="entry name" value="RNA_pol_sigma-70_dom"/>
</dbReference>
<dbReference type="SUPFAM" id="SSF88946">
    <property type="entry name" value="Sigma2 domain of RNA polymerase sigma factors"/>
    <property type="match status" value="1"/>
</dbReference>
<dbReference type="Proteomes" id="UP000244335">
    <property type="component" value="Unassembled WGS sequence"/>
</dbReference>
<name>A0AA92C533_RHIRH</name>
<gene>
    <name evidence="7" type="ORF">DC430_08325</name>
</gene>
<dbReference type="Gene3D" id="1.10.10.10">
    <property type="entry name" value="Winged helix-like DNA-binding domain superfamily/Winged helix DNA-binding domain"/>
    <property type="match status" value="1"/>
</dbReference>
<dbReference type="EMBL" id="QDFR01000002">
    <property type="protein sequence ID" value="PVE55211.1"/>
    <property type="molecule type" value="Genomic_DNA"/>
</dbReference>
<dbReference type="InterPro" id="IPR007627">
    <property type="entry name" value="RNA_pol_sigma70_r2"/>
</dbReference>
<evidence type="ECO:0000313" key="8">
    <source>
        <dbReference type="Proteomes" id="UP000244335"/>
    </source>
</evidence>
<evidence type="ECO:0000256" key="1">
    <source>
        <dbReference type="ARBA" id="ARBA00010641"/>
    </source>
</evidence>
<reference evidence="7 8" key="1">
    <citation type="submission" date="2018-04" db="EMBL/GenBank/DDBJ databases">
        <authorList>
            <person name="Hagen T."/>
        </authorList>
    </citation>
    <scope>NUCLEOTIDE SEQUENCE [LARGE SCALE GENOMIC DNA]</scope>
    <source>
        <strain evidence="7 8">TPD7009</strain>
    </source>
</reference>
<sequence>MWSKPASQSQINAAMEAYYDDLCRAMRKRGHTPLGSQDIVHDIYVRLMGKPRLPENQSAVKAFLIRACINLGIDHFRRANFEKRLFAGNSEEAATVADACQSAEDTADIGLRLVILEQAIMELSLQRRRVFLASAVGGLTSTEISKKSGLTKNMVDRHLRKAYLHCLQRLEPTL</sequence>
<dbReference type="InterPro" id="IPR013249">
    <property type="entry name" value="RNA_pol_sigma70_r4_t2"/>
</dbReference>
<dbReference type="Gene3D" id="1.10.1740.10">
    <property type="match status" value="1"/>
</dbReference>
<dbReference type="RefSeq" id="WP_062424073.1">
    <property type="nucleotide sequence ID" value="NZ_QDFR01000002.1"/>
</dbReference>
<dbReference type="Pfam" id="PF04542">
    <property type="entry name" value="Sigma70_r2"/>
    <property type="match status" value="1"/>
</dbReference>
<dbReference type="InterPro" id="IPR013325">
    <property type="entry name" value="RNA_pol_sigma_r2"/>
</dbReference>
<dbReference type="InterPro" id="IPR013324">
    <property type="entry name" value="RNA_pol_sigma_r3/r4-like"/>
</dbReference>
<accession>A0AA92C533</accession>
<evidence type="ECO:0000256" key="2">
    <source>
        <dbReference type="ARBA" id="ARBA00023015"/>
    </source>
</evidence>
<keyword evidence="2" id="KW-0805">Transcription regulation</keyword>
<evidence type="ECO:0000256" key="3">
    <source>
        <dbReference type="ARBA" id="ARBA00023082"/>
    </source>
</evidence>
<comment type="caution">
    <text evidence="7">The sequence shown here is derived from an EMBL/GenBank/DDBJ whole genome shotgun (WGS) entry which is preliminary data.</text>
</comment>
<dbReference type="GO" id="GO:0016987">
    <property type="term" value="F:sigma factor activity"/>
    <property type="evidence" value="ECO:0007669"/>
    <property type="project" value="UniProtKB-KW"/>
</dbReference>
<protein>
    <submittedName>
        <fullName evidence="7">RNA polymerase sigma factor</fullName>
    </submittedName>
</protein>
<feature type="domain" description="RNA polymerase sigma factor 70 region 4 type 2" evidence="6">
    <location>
        <begin position="114"/>
        <end position="166"/>
    </location>
</feature>
<dbReference type="AlphaFoldDB" id="A0AA92C533"/>
<dbReference type="PANTHER" id="PTHR43133">
    <property type="entry name" value="RNA POLYMERASE ECF-TYPE SIGMA FACTO"/>
    <property type="match status" value="1"/>
</dbReference>
<feature type="domain" description="RNA polymerase sigma-70 region 2" evidence="5">
    <location>
        <begin position="16"/>
        <end position="80"/>
    </location>
</feature>
<keyword evidence="4" id="KW-0804">Transcription</keyword>
<dbReference type="SUPFAM" id="SSF88659">
    <property type="entry name" value="Sigma3 and sigma4 domains of RNA polymerase sigma factors"/>
    <property type="match status" value="1"/>
</dbReference>
<dbReference type="InterPro" id="IPR036388">
    <property type="entry name" value="WH-like_DNA-bd_sf"/>
</dbReference>
<evidence type="ECO:0000259" key="6">
    <source>
        <dbReference type="Pfam" id="PF08281"/>
    </source>
</evidence>
<evidence type="ECO:0000313" key="7">
    <source>
        <dbReference type="EMBL" id="PVE55211.1"/>
    </source>
</evidence>